<feature type="domain" description="C1q" evidence="6">
    <location>
        <begin position="113"/>
        <end position="244"/>
    </location>
</feature>
<comment type="subcellular location">
    <subcellularLocation>
        <location evidence="1">Secreted</location>
        <location evidence="1">Extracellular space</location>
        <location evidence="1">Extracellular matrix</location>
    </subcellularLocation>
</comment>
<evidence type="ECO:0000256" key="1">
    <source>
        <dbReference type="ARBA" id="ARBA00004498"/>
    </source>
</evidence>
<proteinExistence type="predicted"/>
<dbReference type="Ensembl" id="ENSELUT00000101833.1">
    <property type="protein sequence ID" value="ENSELUP00000094854.1"/>
    <property type="gene ID" value="ENSELUG00000044806.1"/>
</dbReference>
<dbReference type="CTD" id="714"/>
<dbReference type="AlphaFoldDB" id="A0AAY5L148"/>
<reference evidence="7" key="3">
    <citation type="submission" date="2025-09" db="UniProtKB">
        <authorList>
            <consortium name="Ensembl"/>
        </authorList>
    </citation>
    <scope>IDENTIFICATION</scope>
</reference>
<evidence type="ECO:0000259" key="6">
    <source>
        <dbReference type="PROSITE" id="PS50871"/>
    </source>
</evidence>
<dbReference type="GeneTree" id="ENSGT00940000161227"/>
<feature type="compositionally biased region" description="Low complexity" evidence="4">
    <location>
        <begin position="93"/>
        <end position="111"/>
    </location>
</feature>
<feature type="signal peptide" evidence="5">
    <location>
        <begin position="1"/>
        <end position="18"/>
    </location>
</feature>
<evidence type="ECO:0000256" key="3">
    <source>
        <dbReference type="ARBA" id="ARBA00022530"/>
    </source>
</evidence>
<feature type="compositionally biased region" description="Basic and acidic residues" evidence="4">
    <location>
        <begin position="45"/>
        <end position="72"/>
    </location>
</feature>
<dbReference type="PANTHER" id="PTHR15427:SF29">
    <property type="entry name" value="COMPLEMENT C1Q SUBCOMPONENT SUBUNIT C"/>
    <property type="match status" value="1"/>
</dbReference>
<dbReference type="PANTHER" id="PTHR15427">
    <property type="entry name" value="EMILIN ELASTIN MICROFIBRIL INTERFACE-LOCATED PROTEIN ELASTIN MICROFIBRIL INTERFACER"/>
    <property type="match status" value="1"/>
</dbReference>
<dbReference type="InterPro" id="IPR001073">
    <property type="entry name" value="C1q_dom"/>
</dbReference>
<keyword evidence="3" id="KW-0272">Extracellular matrix</keyword>
<dbReference type="Pfam" id="PF00386">
    <property type="entry name" value="C1q"/>
    <property type="match status" value="1"/>
</dbReference>
<dbReference type="PRINTS" id="PR00007">
    <property type="entry name" value="COMPLEMNTC1Q"/>
</dbReference>
<protein>
    <submittedName>
        <fullName evidence="7">Complement component 1, q subcomponent, C chain</fullName>
    </submittedName>
</protein>
<reference evidence="7" key="2">
    <citation type="submission" date="2025-08" db="UniProtKB">
        <authorList>
            <consortium name="Ensembl"/>
        </authorList>
    </citation>
    <scope>IDENTIFICATION</scope>
</reference>
<dbReference type="Gene3D" id="2.60.120.40">
    <property type="match status" value="1"/>
</dbReference>
<dbReference type="SMART" id="SM00110">
    <property type="entry name" value="C1Q"/>
    <property type="match status" value="1"/>
</dbReference>
<evidence type="ECO:0000256" key="5">
    <source>
        <dbReference type="SAM" id="SignalP"/>
    </source>
</evidence>
<reference evidence="7 8" key="1">
    <citation type="submission" date="2020-02" db="EMBL/GenBank/DDBJ databases">
        <title>Esox lucius (northern pike) genome, fEsoLuc1, primary haplotype.</title>
        <authorList>
            <person name="Myers G."/>
            <person name="Karagic N."/>
            <person name="Meyer A."/>
            <person name="Pippel M."/>
            <person name="Reichard M."/>
            <person name="Winkler S."/>
            <person name="Tracey A."/>
            <person name="Sims Y."/>
            <person name="Howe K."/>
            <person name="Rhie A."/>
            <person name="Formenti G."/>
            <person name="Durbin R."/>
            <person name="Fedrigo O."/>
            <person name="Jarvis E.D."/>
        </authorList>
    </citation>
    <scope>NUCLEOTIDE SEQUENCE [LARGE SCALE GENOMIC DNA]</scope>
</reference>
<evidence type="ECO:0000256" key="4">
    <source>
        <dbReference type="SAM" id="MobiDB-lite"/>
    </source>
</evidence>
<dbReference type="SUPFAM" id="SSF49842">
    <property type="entry name" value="TNF-like"/>
    <property type="match status" value="1"/>
</dbReference>
<sequence length="244" mass="26172">MVAMVHFLTMGALLSIEACLSWFTWRRASLAGTPGLPGIPGLPGRDGRDGDKGDKGVAGEVLGRGHEPDQGQKGDAGMKGAVGKQGRSGVRGEMGPSGPEGPQGEPGDSGSMVSLHRSAFSVARGTVSFPDKSSPIRFTSVITDINKDYNTESGRFRCPIQGTYYFVFHASAEEKLCLQIKLDGTTLSSFCDYFYTKTRQVSTGGVAVYLRKDQEVWLEATEHNSLTGKPEGNSIFSGFLLHHH</sequence>
<name>A0AAY5L148_ESOLU</name>
<accession>A0AAY5L148</accession>
<dbReference type="InterPro" id="IPR050392">
    <property type="entry name" value="Collagen/C1q_domain"/>
</dbReference>
<organism evidence="7 8">
    <name type="scientific">Esox lucius</name>
    <name type="common">Northern pike</name>
    <dbReference type="NCBI Taxonomy" id="8010"/>
    <lineage>
        <taxon>Eukaryota</taxon>
        <taxon>Metazoa</taxon>
        <taxon>Chordata</taxon>
        <taxon>Craniata</taxon>
        <taxon>Vertebrata</taxon>
        <taxon>Euteleostomi</taxon>
        <taxon>Actinopterygii</taxon>
        <taxon>Neopterygii</taxon>
        <taxon>Teleostei</taxon>
        <taxon>Protacanthopterygii</taxon>
        <taxon>Esociformes</taxon>
        <taxon>Esocidae</taxon>
        <taxon>Esox</taxon>
    </lineage>
</organism>
<keyword evidence="2" id="KW-0964">Secreted</keyword>
<evidence type="ECO:0000313" key="7">
    <source>
        <dbReference type="Ensembl" id="ENSELUP00000094854.1"/>
    </source>
</evidence>
<dbReference type="Proteomes" id="UP000265140">
    <property type="component" value="Chromosome 7"/>
</dbReference>
<dbReference type="InterPro" id="IPR008983">
    <property type="entry name" value="Tumour_necrosis_fac-like_dom"/>
</dbReference>
<keyword evidence="8" id="KW-1185">Reference proteome</keyword>
<feature type="region of interest" description="Disordered" evidence="4">
    <location>
        <begin position="33"/>
        <end position="113"/>
    </location>
</feature>
<feature type="chain" id="PRO_5044346135" evidence="5">
    <location>
        <begin position="19"/>
        <end position="244"/>
    </location>
</feature>
<dbReference type="PROSITE" id="PS50871">
    <property type="entry name" value="C1Q"/>
    <property type="match status" value="1"/>
</dbReference>
<evidence type="ECO:0000313" key="8">
    <source>
        <dbReference type="Proteomes" id="UP000265140"/>
    </source>
</evidence>
<evidence type="ECO:0000256" key="2">
    <source>
        <dbReference type="ARBA" id="ARBA00022525"/>
    </source>
</evidence>
<keyword evidence="5" id="KW-0732">Signal</keyword>
<dbReference type="KEGG" id="els:105005629"/>
<dbReference type="RefSeq" id="XP_034148998.1">
    <property type="nucleotide sequence ID" value="XM_034293107.1"/>
</dbReference>
<dbReference type="GeneID" id="105005629"/>
<dbReference type="RefSeq" id="XP_012987960.2">
    <property type="nucleotide sequence ID" value="XM_013132506.3"/>
</dbReference>